<evidence type="ECO:0000256" key="2">
    <source>
        <dbReference type="ARBA" id="ARBA00023002"/>
    </source>
</evidence>
<comment type="pathway">
    <text evidence="3">Cofactor biosynthesis; pyrroloquinoline quinone biosynthesis.</text>
</comment>
<keyword evidence="1 3" id="KW-0884">PQQ biosynthesis</keyword>
<dbReference type="HAMAP" id="MF_00654">
    <property type="entry name" value="PQQ_syn_PqqC"/>
    <property type="match status" value="1"/>
</dbReference>
<dbReference type="InterPro" id="IPR004305">
    <property type="entry name" value="Thiaminase-2/PQQC"/>
</dbReference>
<dbReference type="EC" id="1.3.3.11" evidence="3"/>
<evidence type="ECO:0000313" key="6">
    <source>
        <dbReference type="Proteomes" id="UP001279642"/>
    </source>
</evidence>
<dbReference type="Proteomes" id="UP001279642">
    <property type="component" value="Unassembled WGS sequence"/>
</dbReference>
<feature type="domain" description="Thiaminase-2/PQQC" evidence="4">
    <location>
        <begin position="13"/>
        <end position="222"/>
    </location>
</feature>
<keyword evidence="2 3" id="KW-0560">Oxidoreductase</keyword>
<accession>A0ABU5EHA0</accession>
<protein>
    <recommendedName>
        <fullName evidence="3">Pyrroloquinoline-quinone synthase</fullName>
        <ecNumber evidence="3">1.3.3.11</ecNumber>
    </recommendedName>
    <alternativeName>
        <fullName evidence="3">Coenzyme PQQ synthesis protein C</fullName>
    </alternativeName>
    <alternativeName>
        <fullName evidence="3">Pyrroloquinoline quinone biosynthesis protein C</fullName>
    </alternativeName>
</protein>
<evidence type="ECO:0000313" key="5">
    <source>
        <dbReference type="EMBL" id="MDY0885808.1"/>
    </source>
</evidence>
<proteinExistence type="inferred from homology"/>
<dbReference type="PANTHER" id="PTHR40279:SF3">
    <property type="entry name" value="4-AMINOBENZOATE SYNTHASE"/>
    <property type="match status" value="1"/>
</dbReference>
<dbReference type="InterPro" id="IPR039068">
    <property type="entry name" value="PqqC-like"/>
</dbReference>
<comment type="caution">
    <text evidence="5">The sequence shown here is derived from an EMBL/GenBank/DDBJ whole genome shotgun (WGS) entry which is preliminary data.</text>
</comment>
<dbReference type="Pfam" id="PF03070">
    <property type="entry name" value="TENA_THI-4"/>
    <property type="match status" value="1"/>
</dbReference>
<gene>
    <name evidence="3 5" type="primary">pqqC</name>
    <name evidence="5" type="ORF">SMD27_23430</name>
</gene>
<name>A0ABU5EHA0_9PROT</name>
<comment type="similarity">
    <text evidence="3">Belongs to the PqqC family.</text>
</comment>
<dbReference type="PANTHER" id="PTHR40279">
    <property type="entry name" value="PQQC-LIKE PROTEIN"/>
    <property type="match status" value="1"/>
</dbReference>
<comment type="catalytic activity">
    <reaction evidence="3">
        <text>6-(2-amino-2-carboxyethyl)-7,8-dioxo-1,2,3,4,7,8-hexahydroquinoline-2,4-dicarboxylate + 3 O2 = pyrroloquinoline quinone + 2 H2O2 + 2 H2O + H(+)</text>
        <dbReference type="Rhea" id="RHEA:10692"/>
        <dbReference type="ChEBI" id="CHEBI:15377"/>
        <dbReference type="ChEBI" id="CHEBI:15378"/>
        <dbReference type="ChEBI" id="CHEBI:15379"/>
        <dbReference type="ChEBI" id="CHEBI:16240"/>
        <dbReference type="ChEBI" id="CHEBI:58442"/>
        <dbReference type="ChEBI" id="CHEBI:58778"/>
        <dbReference type="EC" id="1.3.3.11"/>
    </reaction>
</comment>
<dbReference type="InterPro" id="IPR016084">
    <property type="entry name" value="Haem_Oase-like_multi-hlx"/>
</dbReference>
<evidence type="ECO:0000256" key="1">
    <source>
        <dbReference type="ARBA" id="ARBA00022905"/>
    </source>
</evidence>
<dbReference type="InterPro" id="IPR011845">
    <property type="entry name" value="PqqC"/>
</dbReference>
<evidence type="ECO:0000256" key="3">
    <source>
        <dbReference type="HAMAP-Rule" id="MF_00654"/>
    </source>
</evidence>
<evidence type="ECO:0000259" key="4">
    <source>
        <dbReference type="Pfam" id="PF03070"/>
    </source>
</evidence>
<comment type="function">
    <text evidence="3">Ring cyclization and eight-electron oxidation of 3a-(2-amino-2-carboxyethyl)-4,5-dioxo-4,5,6,7,8,9-hexahydroquinoline-7,9-dicarboxylic-acid to PQQ.</text>
</comment>
<keyword evidence="6" id="KW-1185">Reference proteome</keyword>
<reference evidence="5 6" key="1">
    <citation type="journal article" date="2016" name="Antonie Van Leeuwenhoek">
        <title>Dongia soli sp. nov., isolated from soil from Dokdo, Korea.</title>
        <authorList>
            <person name="Kim D.U."/>
            <person name="Lee H."/>
            <person name="Kim H."/>
            <person name="Kim S.G."/>
            <person name="Ka J.O."/>
        </authorList>
    </citation>
    <scope>NUCLEOTIDE SEQUENCE [LARGE SCALE GENOMIC DNA]</scope>
    <source>
        <strain evidence="5 6">D78</strain>
    </source>
</reference>
<dbReference type="NCBIfam" id="TIGR02111">
    <property type="entry name" value="PQQ_syn_pqqC"/>
    <property type="match status" value="1"/>
</dbReference>
<dbReference type="SUPFAM" id="SSF48613">
    <property type="entry name" value="Heme oxygenase-like"/>
    <property type="match status" value="1"/>
</dbReference>
<dbReference type="EMBL" id="JAXCLW010000014">
    <property type="protein sequence ID" value="MDY0885808.1"/>
    <property type="molecule type" value="Genomic_DNA"/>
</dbReference>
<dbReference type="GO" id="GO:0033732">
    <property type="term" value="F:pyrroloquinoline-quinone synthase activity"/>
    <property type="evidence" value="ECO:0007669"/>
    <property type="project" value="UniProtKB-EC"/>
</dbReference>
<organism evidence="5 6">
    <name type="scientific">Dongia soli</name>
    <dbReference type="NCBI Taxonomy" id="600628"/>
    <lineage>
        <taxon>Bacteria</taxon>
        <taxon>Pseudomonadati</taxon>
        <taxon>Pseudomonadota</taxon>
        <taxon>Alphaproteobacteria</taxon>
        <taxon>Rhodospirillales</taxon>
        <taxon>Dongiaceae</taxon>
        <taxon>Dongia</taxon>
    </lineage>
</organism>
<dbReference type="Gene3D" id="1.20.910.10">
    <property type="entry name" value="Heme oxygenase-like"/>
    <property type="match status" value="1"/>
</dbReference>
<sequence>METLLTPEELEIALRSIGAERYHNRHPFHGLLHGGKLNKGQVQAWALNRFYYQSRIPMKDATILARTEDPDLRLIWRQRIIDHDGNEGEDGGIARWLKLTDALGLDRNYVLSGDGLLPATRFAVDAYLHFVRDRSLLEAIASSLTELFAPAIISDRVAGMLANYDFVSPTALAYFEKRLHQAPRDANFALDYVKREARRPDQQHAVLQALRFKCDVLWSQLDALHHAYVAPGNIPPGAFDPVRLSAMDR</sequence>